<organism evidence="1 2">
    <name type="scientific">Caballeronia arvi</name>
    <dbReference type="NCBI Taxonomy" id="1777135"/>
    <lineage>
        <taxon>Bacteria</taxon>
        <taxon>Pseudomonadati</taxon>
        <taxon>Pseudomonadota</taxon>
        <taxon>Betaproteobacteria</taxon>
        <taxon>Burkholderiales</taxon>
        <taxon>Burkholderiaceae</taxon>
        <taxon>Caballeronia</taxon>
    </lineage>
</organism>
<name>A0A158J388_9BURK</name>
<dbReference type="EMBL" id="FCOM02000012">
    <property type="protein sequence ID" value="SAL63326.1"/>
    <property type="molecule type" value="Genomic_DNA"/>
</dbReference>
<reference evidence="1" key="1">
    <citation type="submission" date="2016-01" db="EMBL/GenBank/DDBJ databases">
        <authorList>
            <person name="Peeters C."/>
        </authorList>
    </citation>
    <scope>NUCLEOTIDE SEQUENCE [LARGE SCALE GENOMIC DNA]</scope>
    <source>
        <strain evidence="1">LMG 29317</strain>
    </source>
</reference>
<dbReference type="Proteomes" id="UP000055019">
    <property type="component" value="Unassembled WGS sequence"/>
</dbReference>
<dbReference type="GO" id="GO:0016620">
    <property type="term" value="F:oxidoreductase activity, acting on the aldehyde or oxo group of donors, NAD or NADP as acceptor"/>
    <property type="evidence" value="ECO:0007669"/>
    <property type="project" value="InterPro"/>
</dbReference>
<dbReference type="Gene3D" id="3.40.309.10">
    <property type="entry name" value="Aldehyde Dehydrogenase, Chain A, domain 2"/>
    <property type="match status" value="1"/>
</dbReference>
<dbReference type="InterPro" id="IPR016161">
    <property type="entry name" value="Ald_DH/histidinol_DH"/>
</dbReference>
<dbReference type="SUPFAM" id="SSF53720">
    <property type="entry name" value="ALDH-like"/>
    <property type="match status" value="1"/>
</dbReference>
<evidence type="ECO:0000313" key="2">
    <source>
        <dbReference type="Proteomes" id="UP000055019"/>
    </source>
</evidence>
<dbReference type="InterPro" id="IPR016163">
    <property type="entry name" value="Ald_DH_C"/>
</dbReference>
<sequence length="74" mass="8412">MTPYMGSARTFRAGTRHKCGQSPRVWSGQLHLNYPAWDPQAPFGGYEQSENGCEYGIEEMEVYMEVKSILGYCN</sequence>
<gene>
    <name evidence="1" type="ORF">AWB74_03340</name>
</gene>
<evidence type="ECO:0000313" key="1">
    <source>
        <dbReference type="EMBL" id="SAL63326.1"/>
    </source>
</evidence>
<keyword evidence="2" id="KW-1185">Reference proteome</keyword>
<dbReference type="AlphaFoldDB" id="A0A158J388"/>
<protein>
    <submittedName>
        <fullName evidence="1">Betaine-aldehyde dehydrogenase</fullName>
    </submittedName>
</protein>
<comment type="caution">
    <text evidence="1">The sequence shown here is derived from an EMBL/GenBank/DDBJ whole genome shotgun (WGS) entry which is preliminary data.</text>
</comment>
<proteinExistence type="predicted"/>
<accession>A0A158J388</accession>